<dbReference type="PROSITE" id="PS50158">
    <property type="entry name" value="ZF_CCHC"/>
    <property type="match status" value="1"/>
</dbReference>
<dbReference type="Gene3D" id="4.10.60.10">
    <property type="entry name" value="Zinc finger, CCHC-type"/>
    <property type="match status" value="1"/>
</dbReference>
<dbReference type="InterPro" id="IPR025724">
    <property type="entry name" value="GAG-pre-integrase_dom"/>
</dbReference>
<dbReference type="SMART" id="SM00343">
    <property type="entry name" value="ZnF_C2HC"/>
    <property type="match status" value="1"/>
</dbReference>
<dbReference type="Pfam" id="PF00665">
    <property type="entry name" value="rve"/>
    <property type="match status" value="1"/>
</dbReference>
<name>A0A8J4F0G2_9CHLO</name>
<keyword evidence="2" id="KW-0863">Zinc-finger</keyword>
<dbReference type="Proteomes" id="UP000747399">
    <property type="component" value="Unassembled WGS sequence"/>
</dbReference>
<dbReference type="GO" id="GO:0003676">
    <property type="term" value="F:nucleic acid binding"/>
    <property type="evidence" value="ECO:0007669"/>
    <property type="project" value="InterPro"/>
</dbReference>
<evidence type="ECO:0000313" key="7">
    <source>
        <dbReference type="Proteomes" id="UP000747399"/>
    </source>
</evidence>
<dbReference type="PANTHER" id="PTHR42648:SF28">
    <property type="entry name" value="TRANSPOSON-ENCODED PROTEIN WITH RIBONUCLEASE H-LIKE AND RETROVIRUS ZINC FINGER-LIKE DOMAINS"/>
    <property type="match status" value="1"/>
</dbReference>
<dbReference type="Pfam" id="PF25597">
    <property type="entry name" value="SH3_retrovirus"/>
    <property type="match status" value="1"/>
</dbReference>
<dbReference type="PROSITE" id="PS50994">
    <property type="entry name" value="INTEGRASE"/>
    <property type="match status" value="1"/>
</dbReference>
<evidence type="ECO:0000313" key="6">
    <source>
        <dbReference type="EMBL" id="GIL54789.1"/>
    </source>
</evidence>
<dbReference type="AlphaFoldDB" id="A0A8J4F0G2"/>
<accession>A0A8J4F0G2</accession>
<protein>
    <submittedName>
        <fullName evidence="6">Uncharacterized protein</fullName>
    </submittedName>
</protein>
<dbReference type="GO" id="GO:0006508">
    <property type="term" value="P:proteolysis"/>
    <property type="evidence" value="ECO:0007669"/>
    <property type="project" value="UniProtKB-KW"/>
</dbReference>
<feature type="region of interest" description="Disordered" evidence="3">
    <location>
        <begin position="651"/>
        <end position="686"/>
    </location>
</feature>
<dbReference type="Pfam" id="PF22936">
    <property type="entry name" value="Pol_BBD"/>
    <property type="match status" value="1"/>
</dbReference>
<evidence type="ECO:0000259" key="4">
    <source>
        <dbReference type="PROSITE" id="PS50158"/>
    </source>
</evidence>
<organism evidence="6 7">
    <name type="scientific">Volvox africanus</name>
    <dbReference type="NCBI Taxonomy" id="51714"/>
    <lineage>
        <taxon>Eukaryota</taxon>
        <taxon>Viridiplantae</taxon>
        <taxon>Chlorophyta</taxon>
        <taxon>core chlorophytes</taxon>
        <taxon>Chlorophyceae</taxon>
        <taxon>CS clade</taxon>
        <taxon>Chlamydomonadales</taxon>
        <taxon>Volvocaceae</taxon>
        <taxon>Volvox</taxon>
    </lineage>
</organism>
<gene>
    <name evidence="6" type="ORF">Vafri_10485</name>
</gene>
<dbReference type="GO" id="GO:0015074">
    <property type="term" value="P:DNA integration"/>
    <property type="evidence" value="ECO:0007669"/>
    <property type="project" value="InterPro"/>
</dbReference>
<dbReference type="SUPFAM" id="SSF53098">
    <property type="entry name" value="Ribonuclease H-like"/>
    <property type="match status" value="1"/>
</dbReference>
<dbReference type="InterPro" id="IPR054722">
    <property type="entry name" value="PolX-like_BBD"/>
</dbReference>
<dbReference type="Gene3D" id="3.30.420.10">
    <property type="entry name" value="Ribonuclease H-like superfamily/Ribonuclease H"/>
    <property type="match status" value="1"/>
</dbReference>
<feature type="domain" description="CCHC-type" evidence="4">
    <location>
        <begin position="175"/>
        <end position="190"/>
    </location>
</feature>
<dbReference type="InterPro" id="IPR036875">
    <property type="entry name" value="Znf_CCHC_sf"/>
</dbReference>
<dbReference type="EMBL" id="BNCO01000019">
    <property type="protein sequence ID" value="GIL54789.1"/>
    <property type="molecule type" value="Genomic_DNA"/>
</dbReference>
<dbReference type="Pfam" id="PF14223">
    <property type="entry name" value="Retrotran_gag_2"/>
    <property type="match status" value="1"/>
</dbReference>
<dbReference type="InterPro" id="IPR057670">
    <property type="entry name" value="SH3_retrovirus"/>
</dbReference>
<evidence type="ECO:0000256" key="1">
    <source>
        <dbReference type="ARBA" id="ARBA00022670"/>
    </source>
</evidence>
<dbReference type="Pfam" id="PF00098">
    <property type="entry name" value="zf-CCHC"/>
    <property type="match status" value="1"/>
</dbReference>
<dbReference type="Pfam" id="PF13976">
    <property type="entry name" value="gag_pre-integrs"/>
    <property type="match status" value="1"/>
</dbReference>
<keyword evidence="1" id="KW-0378">Hydrolase</keyword>
<keyword evidence="2" id="KW-0479">Metal-binding</keyword>
<feature type="domain" description="Integrase catalytic" evidence="5">
    <location>
        <begin position="423"/>
        <end position="588"/>
    </location>
</feature>
<dbReference type="InterPro" id="IPR039537">
    <property type="entry name" value="Retrotran_Ty1/copia-like"/>
</dbReference>
<dbReference type="PANTHER" id="PTHR42648">
    <property type="entry name" value="TRANSPOSASE, PUTATIVE-RELATED"/>
    <property type="match status" value="1"/>
</dbReference>
<comment type="caution">
    <text evidence="6">The sequence shown here is derived from an EMBL/GenBank/DDBJ whole genome shotgun (WGS) entry which is preliminary data.</text>
</comment>
<reference evidence="6" key="1">
    <citation type="journal article" date="2021" name="Proc. Natl. Acad. Sci. U.S.A.">
        <title>Three genomes in the algal genus Volvox reveal the fate of a haploid sex-determining region after a transition to homothallism.</title>
        <authorList>
            <person name="Yamamoto K."/>
            <person name="Hamaji T."/>
            <person name="Kawai-Toyooka H."/>
            <person name="Matsuzaki R."/>
            <person name="Takahashi F."/>
            <person name="Nishimura Y."/>
            <person name="Kawachi M."/>
            <person name="Noguchi H."/>
            <person name="Minakuchi Y."/>
            <person name="Umen J.G."/>
            <person name="Toyoda A."/>
            <person name="Nozaki H."/>
        </authorList>
    </citation>
    <scope>NUCLEOTIDE SEQUENCE</scope>
    <source>
        <strain evidence="6">NIES-3780</strain>
    </source>
</reference>
<dbReference type="InterPro" id="IPR036397">
    <property type="entry name" value="RNaseH_sf"/>
</dbReference>
<evidence type="ECO:0000256" key="3">
    <source>
        <dbReference type="SAM" id="MobiDB-lite"/>
    </source>
</evidence>
<evidence type="ECO:0000256" key="2">
    <source>
        <dbReference type="PROSITE-ProRule" id="PRU00047"/>
    </source>
</evidence>
<dbReference type="InterPro" id="IPR012337">
    <property type="entry name" value="RNaseH-like_sf"/>
</dbReference>
<keyword evidence="1" id="KW-0645">Protease</keyword>
<proteinExistence type="predicted"/>
<dbReference type="GO" id="GO:0008270">
    <property type="term" value="F:zinc ion binding"/>
    <property type="evidence" value="ECO:0007669"/>
    <property type="project" value="UniProtKB-KW"/>
</dbReference>
<keyword evidence="2" id="KW-0862">Zinc</keyword>
<dbReference type="GO" id="GO:0008233">
    <property type="term" value="F:peptidase activity"/>
    <property type="evidence" value="ECO:0007669"/>
    <property type="project" value="UniProtKB-KW"/>
</dbReference>
<dbReference type="InterPro" id="IPR001878">
    <property type="entry name" value="Znf_CCHC"/>
</dbReference>
<dbReference type="SUPFAM" id="SSF57756">
    <property type="entry name" value="Retrovirus zinc finger-like domains"/>
    <property type="match status" value="1"/>
</dbReference>
<evidence type="ECO:0000259" key="5">
    <source>
        <dbReference type="PROSITE" id="PS50994"/>
    </source>
</evidence>
<sequence>MSTKVKSILAKNIRDHHLQTIVRAPIAKAAWDALAATFASSCVSRTLQLREELCDFKMATGEKIPVYVNRAWQLQSDLLQVGHIVPDNEFALVLLKGLPSIFRPAKVAIMMREGELELSHVIARLTTYETSEADFGQPESSAYSVRQGVNNGSTSGCISGRSSGKWTGSKDNATCHYCGKPGHFLKECKKRLADQQQGRSKGSNQRNEPKMAYAINGEARLDAWYLDSGSEWHITYDASELEEVRAVKPEESFKVIRYDGSEHQPTHVGCYNMKSNTVKGLEFTLNNVYVVPNAKVKLISAGIFNERGATIVLGGGKALVRHNGRIILRGDKVGRIYAVRYDVNRRSEGRSCAAIRSEDSKAALWHRRLGHLGYSSLERMCRENMVTGMELDHASLEAARLRICEPCVYAKQTRGPFPSTGHKATKPLGLIHLDVCGPMPETSLGGARYVTTLLDDCTGFSTVAFTETKDAVEKKVKIMIKTLENQSGHRVKEVRTDRGTEFLNSSMSAYFGDKGIIHGTTVRFMPEQNGAAERLNRTLLEKTRAMLAESGQPQKLWGEAMVTANRLRNISPIVGAKVTPYEAFTGTKPDVGYLRTFGCAAYAHVPKEKRNKLQPVSQKGVLVGYESGKQYRILFGNVIGVHSAVKFDETAVGGSSEVSDDESEEAGGSGGGRRGAAARGRRRYAD</sequence>
<keyword evidence="7" id="KW-1185">Reference proteome</keyword>
<dbReference type="InterPro" id="IPR001584">
    <property type="entry name" value="Integrase_cat-core"/>
</dbReference>